<evidence type="ECO:0000313" key="3">
    <source>
        <dbReference type="Proteomes" id="UP000289738"/>
    </source>
</evidence>
<gene>
    <name evidence="2" type="ORF">Ahy_A04g018109</name>
</gene>
<protein>
    <submittedName>
        <fullName evidence="2">Uncharacterized protein</fullName>
    </submittedName>
</protein>
<feature type="transmembrane region" description="Helical" evidence="1">
    <location>
        <begin position="6"/>
        <end position="28"/>
    </location>
</feature>
<proteinExistence type="predicted"/>
<keyword evidence="1" id="KW-0812">Transmembrane</keyword>
<keyword evidence="3" id="KW-1185">Reference proteome</keyword>
<evidence type="ECO:0000313" key="2">
    <source>
        <dbReference type="EMBL" id="RYR61014.1"/>
    </source>
</evidence>
<reference evidence="2 3" key="1">
    <citation type="submission" date="2019-01" db="EMBL/GenBank/DDBJ databases">
        <title>Sequencing of cultivated peanut Arachis hypogaea provides insights into genome evolution and oil improvement.</title>
        <authorList>
            <person name="Chen X."/>
        </authorList>
    </citation>
    <scope>NUCLEOTIDE SEQUENCE [LARGE SCALE GENOMIC DNA]</scope>
    <source>
        <strain evidence="3">cv. Fuhuasheng</strain>
        <tissue evidence="2">Leaves</tissue>
    </source>
</reference>
<sequence>MDLPNRGIVVCGRVLMMSIMALINGVWVGRVRLRLNPYPTLSAVDWIVSSANDQMFFLSAYYKPNFILSTFLPPNQMHRSLQSNAFKKLLQC</sequence>
<dbReference type="AlphaFoldDB" id="A0A445DCV7"/>
<dbReference type="EMBL" id="SDMP01000004">
    <property type="protein sequence ID" value="RYR61014.1"/>
    <property type="molecule type" value="Genomic_DNA"/>
</dbReference>
<evidence type="ECO:0000256" key="1">
    <source>
        <dbReference type="SAM" id="Phobius"/>
    </source>
</evidence>
<keyword evidence="1" id="KW-1133">Transmembrane helix</keyword>
<comment type="caution">
    <text evidence="2">The sequence shown here is derived from an EMBL/GenBank/DDBJ whole genome shotgun (WGS) entry which is preliminary data.</text>
</comment>
<accession>A0A445DCV7</accession>
<keyword evidence="1" id="KW-0472">Membrane</keyword>
<name>A0A445DCV7_ARAHY</name>
<organism evidence="2 3">
    <name type="scientific">Arachis hypogaea</name>
    <name type="common">Peanut</name>
    <dbReference type="NCBI Taxonomy" id="3818"/>
    <lineage>
        <taxon>Eukaryota</taxon>
        <taxon>Viridiplantae</taxon>
        <taxon>Streptophyta</taxon>
        <taxon>Embryophyta</taxon>
        <taxon>Tracheophyta</taxon>
        <taxon>Spermatophyta</taxon>
        <taxon>Magnoliopsida</taxon>
        <taxon>eudicotyledons</taxon>
        <taxon>Gunneridae</taxon>
        <taxon>Pentapetalae</taxon>
        <taxon>rosids</taxon>
        <taxon>fabids</taxon>
        <taxon>Fabales</taxon>
        <taxon>Fabaceae</taxon>
        <taxon>Papilionoideae</taxon>
        <taxon>50 kb inversion clade</taxon>
        <taxon>dalbergioids sensu lato</taxon>
        <taxon>Dalbergieae</taxon>
        <taxon>Pterocarpus clade</taxon>
        <taxon>Arachis</taxon>
    </lineage>
</organism>
<dbReference type="Proteomes" id="UP000289738">
    <property type="component" value="Chromosome A04"/>
</dbReference>